<evidence type="ECO:0000313" key="3">
    <source>
        <dbReference type="Proteomes" id="UP000799750"/>
    </source>
</evidence>
<evidence type="ECO:0000313" key="2">
    <source>
        <dbReference type="EMBL" id="KAF2496976.1"/>
    </source>
</evidence>
<protein>
    <submittedName>
        <fullName evidence="2">Uncharacterized protein</fullName>
    </submittedName>
</protein>
<accession>A0A6A6QXK3</accession>
<organism evidence="2 3">
    <name type="scientific">Lophium mytilinum</name>
    <dbReference type="NCBI Taxonomy" id="390894"/>
    <lineage>
        <taxon>Eukaryota</taxon>
        <taxon>Fungi</taxon>
        <taxon>Dikarya</taxon>
        <taxon>Ascomycota</taxon>
        <taxon>Pezizomycotina</taxon>
        <taxon>Dothideomycetes</taxon>
        <taxon>Pleosporomycetidae</taxon>
        <taxon>Mytilinidiales</taxon>
        <taxon>Mytilinidiaceae</taxon>
        <taxon>Lophium</taxon>
    </lineage>
</organism>
<name>A0A6A6QXK3_9PEZI</name>
<proteinExistence type="predicted"/>
<sequence>MSLDIYRAVGNKGRTQLYGEFLFGDIEGWMRFEAREKATHTAQTGRKRKRQGEDDDGRSAYGARGNYSKPGKGDFSLSPDDLPSPKNPTMQYRWRGREIGEEGVIQSTADQSQFSVTFSGQGGAKISGTFASSYFTGSFNGFKVAMGATSSPADIETQWRNLDEAAYERERTGRWG</sequence>
<feature type="region of interest" description="Disordered" evidence="1">
    <location>
        <begin position="37"/>
        <end position="90"/>
    </location>
</feature>
<dbReference type="EMBL" id="MU004187">
    <property type="protein sequence ID" value="KAF2496976.1"/>
    <property type="molecule type" value="Genomic_DNA"/>
</dbReference>
<evidence type="ECO:0000256" key="1">
    <source>
        <dbReference type="SAM" id="MobiDB-lite"/>
    </source>
</evidence>
<dbReference type="AlphaFoldDB" id="A0A6A6QXK3"/>
<gene>
    <name evidence="2" type="ORF">BU16DRAFT_560284</name>
</gene>
<reference evidence="2" key="1">
    <citation type="journal article" date="2020" name="Stud. Mycol.">
        <title>101 Dothideomycetes genomes: a test case for predicting lifestyles and emergence of pathogens.</title>
        <authorList>
            <person name="Haridas S."/>
            <person name="Albert R."/>
            <person name="Binder M."/>
            <person name="Bloem J."/>
            <person name="Labutti K."/>
            <person name="Salamov A."/>
            <person name="Andreopoulos B."/>
            <person name="Baker S."/>
            <person name="Barry K."/>
            <person name="Bills G."/>
            <person name="Bluhm B."/>
            <person name="Cannon C."/>
            <person name="Castanera R."/>
            <person name="Culley D."/>
            <person name="Daum C."/>
            <person name="Ezra D."/>
            <person name="Gonzalez J."/>
            <person name="Henrissat B."/>
            <person name="Kuo A."/>
            <person name="Liang C."/>
            <person name="Lipzen A."/>
            <person name="Lutzoni F."/>
            <person name="Magnuson J."/>
            <person name="Mondo S."/>
            <person name="Nolan M."/>
            <person name="Ohm R."/>
            <person name="Pangilinan J."/>
            <person name="Park H.-J."/>
            <person name="Ramirez L."/>
            <person name="Alfaro M."/>
            <person name="Sun H."/>
            <person name="Tritt A."/>
            <person name="Yoshinaga Y."/>
            <person name="Zwiers L.-H."/>
            <person name="Turgeon B."/>
            <person name="Goodwin S."/>
            <person name="Spatafora J."/>
            <person name="Crous P."/>
            <person name="Grigoriev I."/>
        </authorList>
    </citation>
    <scope>NUCLEOTIDE SEQUENCE</scope>
    <source>
        <strain evidence="2">CBS 269.34</strain>
    </source>
</reference>
<dbReference type="OrthoDB" id="4630416at2759"/>
<dbReference type="Proteomes" id="UP000799750">
    <property type="component" value="Unassembled WGS sequence"/>
</dbReference>
<keyword evidence="3" id="KW-1185">Reference proteome</keyword>